<evidence type="ECO:0000313" key="2">
    <source>
        <dbReference type="Proteomes" id="UP000008820"/>
    </source>
</evidence>
<proteinExistence type="predicted"/>
<dbReference type="EnsemblMetazoa" id="AAEL004203-RB">
    <property type="protein sequence ID" value="AAEL004203-PB"/>
    <property type="gene ID" value="AAEL004203"/>
</dbReference>
<reference evidence="1 2" key="1">
    <citation type="submission" date="2017-06" db="EMBL/GenBank/DDBJ databases">
        <title>Aedes aegypti genome working group (AGWG) sequencing and assembly.</title>
        <authorList>
            <consortium name="Aedes aegypti Genome Working Group (AGWG)"/>
            <person name="Matthews B.J."/>
        </authorList>
    </citation>
    <scope>NUCLEOTIDE SEQUENCE [LARGE SCALE GENOMIC DNA]</scope>
    <source>
        <strain evidence="1 2">LVP_AGWG</strain>
    </source>
</reference>
<sequence length="228" mass="25737">MKANGIFFMIVYFIYFYNVKAAVNLVEPQIYLQKIAKRVVELLESRYLTGPDLPIDNYTSSIEMSSYGITLSGNVSFHSAFVAKIGAMELNMQRFKHTLLNAEAQIEATMQWKNVATAMDFDADLEGFQGSGTLLVTYGHFDLPLTTKRVFATGEVSGSLAFMSISSQNDIVVVGHPNNAHVQMIARAITTNFDFRNDMIEPFRRWNFINILNVALEEIPFPEICYNC</sequence>
<organism evidence="1 2">
    <name type="scientific">Aedes aegypti</name>
    <name type="common">Yellowfever mosquito</name>
    <name type="synonym">Culex aegypti</name>
    <dbReference type="NCBI Taxonomy" id="7159"/>
    <lineage>
        <taxon>Eukaryota</taxon>
        <taxon>Metazoa</taxon>
        <taxon>Ecdysozoa</taxon>
        <taxon>Arthropoda</taxon>
        <taxon>Hexapoda</taxon>
        <taxon>Insecta</taxon>
        <taxon>Pterygota</taxon>
        <taxon>Neoptera</taxon>
        <taxon>Endopterygota</taxon>
        <taxon>Diptera</taxon>
        <taxon>Nematocera</taxon>
        <taxon>Culicoidea</taxon>
        <taxon>Culicidae</taxon>
        <taxon>Culicinae</taxon>
        <taxon>Aedini</taxon>
        <taxon>Aedes</taxon>
        <taxon>Stegomyia</taxon>
    </lineage>
</organism>
<dbReference type="Proteomes" id="UP000008820">
    <property type="component" value="Chromosome 3"/>
</dbReference>
<keyword evidence="2" id="KW-1185">Reference proteome</keyword>
<gene>
    <name evidence="1" type="primary">5564346</name>
</gene>
<dbReference type="AlphaFoldDB" id="A0A903TYX3"/>
<accession>A0A903TYX3</accession>
<dbReference type="OrthoDB" id="7759717at2759"/>
<evidence type="ECO:0000313" key="1">
    <source>
        <dbReference type="EnsemblMetazoa" id="AAEL004203-PB"/>
    </source>
</evidence>
<protein>
    <submittedName>
        <fullName evidence="1">Uncharacterized protein</fullName>
    </submittedName>
</protein>
<name>A0A903TYX3_AEDAE</name>
<reference evidence="1" key="2">
    <citation type="submission" date="2022-10" db="UniProtKB">
        <authorList>
            <consortium name="EnsemblMetazoa"/>
        </authorList>
    </citation>
    <scope>IDENTIFICATION</scope>
    <source>
        <strain evidence="1">LVP_AGWG</strain>
    </source>
</reference>